<keyword evidence="1" id="KW-1133">Transmembrane helix</keyword>
<evidence type="ECO:0000256" key="1">
    <source>
        <dbReference type="SAM" id="Phobius"/>
    </source>
</evidence>
<evidence type="ECO:0000313" key="3">
    <source>
        <dbReference type="Proteomes" id="UP000494365"/>
    </source>
</evidence>
<dbReference type="Proteomes" id="UP000494365">
    <property type="component" value="Unassembled WGS sequence"/>
</dbReference>
<protein>
    <submittedName>
        <fullName evidence="2">Uncharacterized protein</fullName>
    </submittedName>
</protein>
<evidence type="ECO:0000313" key="2">
    <source>
        <dbReference type="EMBL" id="CAB3776551.1"/>
    </source>
</evidence>
<name>A0A6S7AV90_9BURK</name>
<proteinExistence type="predicted"/>
<feature type="transmembrane region" description="Helical" evidence="1">
    <location>
        <begin position="74"/>
        <end position="92"/>
    </location>
</feature>
<sequence length="140" mass="15583">MSQQTVDWKRRVRMFIQRFWQPTSACMTCMPGSWGNLMSLGHWAIALQTGLVTGILAVLLTFTPATKLYANRYGNALVVGFLTMFGDAYSHANHYGFPFAEAIVTGVISGSLTLAGTYLFEDRARRLRATWARIVGSPTR</sequence>
<dbReference type="EMBL" id="CADIKK010000001">
    <property type="protein sequence ID" value="CAB3776551.1"/>
    <property type="molecule type" value="Genomic_DNA"/>
</dbReference>
<accession>A0A6S7AV90</accession>
<feature type="transmembrane region" description="Helical" evidence="1">
    <location>
        <begin position="40"/>
        <end position="62"/>
    </location>
</feature>
<keyword evidence="3" id="KW-1185">Reference proteome</keyword>
<gene>
    <name evidence="2" type="ORF">LMG28614_00237</name>
</gene>
<keyword evidence="1" id="KW-0812">Transmembrane</keyword>
<organism evidence="2 3">
    <name type="scientific">Paraburkholderia ultramafica</name>
    <dbReference type="NCBI Taxonomy" id="1544867"/>
    <lineage>
        <taxon>Bacteria</taxon>
        <taxon>Pseudomonadati</taxon>
        <taxon>Pseudomonadota</taxon>
        <taxon>Betaproteobacteria</taxon>
        <taxon>Burkholderiales</taxon>
        <taxon>Burkholderiaceae</taxon>
        <taxon>Paraburkholderia</taxon>
    </lineage>
</organism>
<reference evidence="2 3" key="1">
    <citation type="submission" date="2020-04" db="EMBL/GenBank/DDBJ databases">
        <authorList>
            <person name="De Canck E."/>
        </authorList>
    </citation>
    <scope>NUCLEOTIDE SEQUENCE [LARGE SCALE GENOMIC DNA]</scope>
    <source>
        <strain evidence="2 3">LMG 28614</strain>
    </source>
</reference>
<keyword evidence="1" id="KW-0472">Membrane</keyword>
<feature type="transmembrane region" description="Helical" evidence="1">
    <location>
        <begin position="98"/>
        <end position="120"/>
    </location>
</feature>
<dbReference type="AlphaFoldDB" id="A0A6S7AV90"/>